<gene>
    <name evidence="2" type="ORF">DW929_02950</name>
</gene>
<dbReference type="AlphaFoldDB" id="A0A413S370"/>
<dbReference type="Pfam" id="PF03432">
    <property type="entry name" value="Relaxase"/>
    <property type="match status" value="1"/>
</dbReference>
<dbReference type="Gene3D" id="3.30.930.30">
    <property type="match status" value="1"/>
</dbReference>
<dbReference type="RefSeq" id="WP_118024850.1">
    <property type="nucleotide sequence ID" value="NZ_QSFO01000003.1"/>
</dbReference>
<dbReference type="InterPro" id="IPR005094">
    <property type="entry name" value="Endonuclease_MobA/VirD2"/>
</dbReference>
<evidence type="ECO:0000313" key="2">
    <source>
        <dbReference type="EMBL" id="RHA56059.1"/>
    </source>
</evidence>
<sequence length="478" mass="57155">MAISKILHINPHMNSETYHLKTGLNYITKSEKTMNGLYVGAVNCMVENAYECMRNTKEIYGKTDKRQAYHLIISFEEDETNPDTAFEIIKEFVNRYLADNYEAVYSVHNDTNHIHGHIIWNSVRFTDGYKYRYEKGDWERQIQPLVDEICEKHGLHTLERKQKNDNEKQWDEYKNGPFVWNEQIKRDVDECIIAATDFNMFVQMMEEKDYEIKHGKYISVKPKGMERFRRIKTLGEDYSEEKIRKRISEKSMSKYKPVTVQKTLRIKSYRGHVKKKKLTGLQKQYFAMLYKLKKIRKHSYSNNYKYKDDIKKLNILQKQYLFLSRYDIKTMEDLEESQNLIKARIQTTNKAKKILVEENQKHKEIFEAVKIIKKEKQAAVFYKLGDKTFERQNNLVEEAKKVLKHNDITYKEAEKLEAYYQALIDECNKTVKALKNDMRTSYAILKDIKYRAKKETLRHDVAKREEQEKITSRHDVAK</sequence>
<feature type="domain" description="MobA/VirD2-like nuclease" evidence="1">
    <location>
        <begin position="26"/>
        <end position="155"/>
    </location>
</feature>
<proteinExistence type="predicted"/>
<reference evidence="2 3" key="1">
    <citation type="submission" date="2018-08" db="EMBL/GenBank/DDBJ databases">
        <title>A genome reference for cultivated species of the human gut microbiota.</title>
        <authorList>
            <person name="Zou Y."/>
            <person name="Xue W."/>
            <person name="Luo G."/>
        </authorList>
    </citation>
    <scope>NUCLEOTIDE SEQUENCE [LARGE SCALE GENOMIC DNA]</scope>
    <source>
        <strain evidence="2 3">AM43-2</strain>
    </source>
</reference>
<dbReference type="EMBL" id="QSFO01000003">
    <property type="protein sequence ID" value="RHA56059.1"/>
    <property type="molecule type" value="Genomic_DNA"/>
</dbReference>
<name>A0A413S370_9FIRM</name>
<accession>A0A413S370</accession>
<protein>
    <submittedName>
        <fullName evidence="2">Relaxase</fullName>
    </submittedName>
</protein>
<evidence type="ECO:0000313" key="3">
    <source>
        <dbReference type="Proteomes" id="UP000284598"/>
    </source>
</evidence>
<organism evidence="2 3">
    <name type="scientific">Eubacterium ventriosum</name>
    <dbReference type="NCBI Taxonomy" id="39496"/>
    <lineage>
        <taxon>Bacteria</taxon>
        <taxon>Bacillati</taxon>
        <taxon>Bacillota</taxon>
        <taxon>Clostridia</taxon>
        <taxon>Eubacteriales</taxon>
        <taxon>Eubacteriaceae</taxon>
        <taxon>Eubacterium</taxon>
    </lineage>
</organism>
<evidence type="ECO:0000259" key="1">
    <source>
        <dbReference type="Pfam" id="PF03432"/>
    </source>
</evidence>
<comment type="caution">
    <text evidence="2">The sequence shown here is derived from an EMBL/GenBank/DDBJ whole genome shotgun (WGS) entry which is preliminary data.</text>
</comment>
<dbReference type="Proteomes" id="UP000284598">
    <property type="component" value="Unassembled WGS sequence"/>
</dbReference>